<evidence type="ECO:0000313" key="2">
    <source>
        <dbReference type="EMBL" id="CAG7820963.1"/>
    </source>
</evidence>
<keyword evidence="3" id="KW-1185">Reference proteome</keyword>
<organism evidence="2 3">
    <name type="scientific">Allacma fusca</name>
    <dbReference type="NCBI Taxonomy" id="39272"/>
    <lineage>
        <taxon>Eukaryota</taxon>
        <taxon>Metazoa</taxon>
        <taxon>Ecdysozoa</taxon>
        <taxon>Arthropoda</taxon>
        <taxon>Hexapoda</taxon>
        <taxon>Collembola</taxon>
        <taxon>Symphypleona</taxon>
        <taxon>Sminthuridae</taxon>
        <taxon>Allacma</taxon>
    </lineage>
</organism>
<evidence type="ECO:0000313" key="3">
    <source>
        <dbReference type="Proteomes" id="UP000708208"/>
    </source>
</evidence>
<dbReference type="Proteomes" id="UP000708208">
    <property type="component" value="Unassembled WGS sequence"/>
</dbReference>
<proteinExistence type="predicted"/>
<sequence>MVLLMLWIIAIGVICAHPTQSASLEEMKNLDVHVITAKLQDCLLLFLQIKTHVDYSKVSTPFVLKDFVNRSKWELHRWRIVRFKVQNIQCHVMIVLTGDELDTVPPRGFRTKRETDSFPEMEMYNSAFVKIEVLNTRVIPMLLLILHCNLVTNYLFDKISRTVRSEYLNARTFVLSQGKAENNFQTYSGYYICWFYINCRIPFHCYASECIDKLTETFDLATNFGKRLTWKQPLIIQD</sequence>
<feature type="chain" id="PRO_5035188351" evidence="1">
    <location>
        <begin position="17"/>
        <end position="238"/>
    </location>
</feature>
<feature type="signal peptide" evidence="1">
    <location>
        <begin position="1"/>
        <end position="16"/>
    </location>
</feature>
<keyword evidence="1" id="KW-0732">Signal</keyword>
<reference evidence="2" key="1">
    <citation type="submission" date="2021-06" db="EMBL/GenBank/DDBJ databases">
        <authorList>
            <person name="Hodson N. C."/>
            <person name="Mongue J. A."/>
            <person name="Jaron S. K."/>
        </authorList>
    </citation>
    <scope>NUCLEOTIDE SEQUENCE</scope>
</reference>
<comment type="caution">
    <text evidence="2">The sequence shown here is derived from an EMBL/GenBank/DDBJ whole genome shotgun (WGS) entry which is preliminary data.</text>
</comment>
<dbReference type="AlphaFoldDB" id="A0A8J2PG54"/>
<dbReference type="EMBL" id="CAJVCH010495843">
    <property type="protein sequence ID" value="CAG7820963.1"/>
    <property type="molecule type" value="Genomic_DNA"/>
</dbReference>
<protein>
    <submittedName>
        <fullName evidence="2">Uncharacterized protein</fullName>
    </submittedName>
</protein>
<evidence type="ECO:0000256" key="1">
    <source>
        <dbReference type="SAM" id="SignalP"/>
    </source>
</evidence>
<accession>A0A8J2PG54</accession>
<gene>
    <name evidence="2" type="ORF">AFUS01_LOCUS31330</name>
</gene>
<name>A0A8J2PG54_9HEXA</name>